<organism evidence="1 2">
    <name type="scientific">Owenia fusiformis</name>
    <name type="common">Polychaete worm</name>
    <dbReference type="NCBI Taxonomy" id="6347"/>
    <lineage>
        <taxon>Eukaryota</taxon>
        <taxon>Metazoa</taxon>
        <taxon>Spiralia</taxon>
        <taxon>Lophotrochozoa</taxon>
        <taxon>Annelida</taxon>
        <taxon>Polychaeta</taxon>
        <taxon>Sedentaria</taxon>
        <taxon>Canalipalpata</taxon>
        <taxon>Sabellida</taxon>
        <taxon>Oweniida</taxon>
        <taxon>Oweniidae</taxon>
        <taxon>Owenia</taxon>
    </lineage>
</organism>
<dbReference type="Gene3D" id="2.60.120.650">
    <property type="entry name" value="Cupin"/>
    <property type="match status" value="1"/>
</dbReference>
<dbReference type="AlphaFoldDB" id="A0A8J1TEP4"/>
<dbReference type="GO" id="GO:0051864">
    <property type="term" value="F:histone H3K36 demethylase activity"/>
    <property type="evidence" value="ECO:0007669"/>
    <property type="project" value="TreeGrafter"/>
</dbReference>
<comment type="caution">
    <text evidence="1">The sequence shown here is derived from an EMBL/GenBank/DDBJ whole genome shotgun (WGS) entry which is preliminary data.</text>
</comment>
<dbReference type="PANTHER" id="PTHR12461">
    <property type="entry name" value="HYPOXIA-INDUCIBLE FACTOR 1 ALPHA INHIBITOR-RELATED"/>
    <property type="match status" value="1"/>
</dbReference>
<dbReference type="SUPFAM" id="SSF51197">
    <property type="entry name" value="Clavaminate synthase-like"/>
    <property type="match status" value="1"/>
</dbReference>
<dbReference type="InterPro" id="IPR003347">
    <property type="entry name" value="JmjC_dom"/>
</dbReference>
<dbReference type="PROSITE" id="PS51184">
    <property type="entry name" value="JMJC"/>
    <property type="match status" value="1"/>
</dbReference>
<name>A0A8J1TEP4_OWEFU</name>
<sequence length="345" mass="40006">MYKVCENVEINRVCKLSKGEFEDEYLSKGEPIIIENAIDDWPAGKWTLDSLSERVGHKTCNVRWKTNTEEYKNGKQYFIRQTTLKEYISDIKAMNAKAKSSYMAVQNMKQTFPELLDDIKIPEYVGKLHGGPFMWIALQNHYEYCHFDPDDGLLIILNGQKHVRLYGCDIDSMYPNPKGTKGRTVQSGVNFDDPDWNMHPNFCNAKCRYGTLNSGDMLFIPAFWWHQVTSTQTTISVNMFFGDAGENAFIAKVMEPPRWQAFQYWLLNVVEQNRNCDSFNRMLSRLPEALVNFLKNQWYNTPDDAQVARLQTVVMEYLNLSELPMEPSSGRNPPCLKIRGLVWRS</sequence>
<accession>A0A8J1TEP4</accession>
<proteinExistence type="predicted"/>
<protein>
    <submittedName>
        <fullName evidence="1">Uncharacterized protein</fullName>
    </submittedName>
</protein>
<reference evidence="1" key="1">
    <citation type="submission" date="2022-03" db="EMBL/GenBank/DDBJ databases">
        <authorList>
            <person name="Martin C."/>
        </authorList>
    </citation>
    <scope>NUCLEOTIDE SEQUENCE</scope>
</reference>
<evidence type="ECO:0000313" key="2">
    <source>
        <dbReference type="Proteomes" id="UP000749559"/>
    </source>
</evidence>
<gene>
    <name evidence="1" type="ORF">OFUS_LOCUS22601</name>
</gene>
<dbReference type="PANTHER" id="PTHR12461:SF95">
    <property type="entry name" value="JMJC DOMAIN-CONTAINING PROTEIN"/>
    <property type="match status" value="1"/>
</dbReference>
<dbReference type="GO" id="GO:0005634">
    <property type="term" value="C:nucleus"/>
    <property type="evidence" value="ECO:0007669"/>
    <property type="project" value="TreeGrafter"/>
</dbReference>
<evidence type="ECO:0000313" key="1">
    <source>
        <dbReference type="EMBL" id="CAH1798454.1"/>
    </source>
</evidence>
<keyword evidence="2" id="KW-1185">Reference proteome</keyword>
<dbReference type="InterPro" id="IPR041667">
    <property type="entry name" value="Cupin_8"/>
</dbReference>
<dbReference type="OrthoDB" id="47172at2759"/>
<dbReference type="Proteomes" id="UP000749559">
    <property type="component" value="Unassembled WGS sequence"/>
</dbReference>
<dbReference type="EMBL" id="CAIIXF020000011">
    <property type="protein sequence ID" value="CAH1798454.1"/>
    <property type="molecule type" value="Genomic_DNA"/>
</dbReference>
<dbReference type="Pfam" id="PF13621">
    <property type="entry name" value="Cupin_8"/>
    <property type="match status" value="1"/>
</dbReference>